<keyword evidence="2 7" id="KW-0732">Signal</keyword>
<evidence type="ECO:0000256" key="1">
    <source>
        <dbReference type="ARBA" id="ARBA00022703"/>
    </source>
</evidence>
<dbReference type="SUPFAM" id="SSF57586">
    <property type="entry name" value="TNF receptor-like"/>
    <property type="match status" value="3"/>
</dbReference>
<feature type="disulfide bond" evidence="6">
    <location>
        <begin position="48"/>
        <end position="61"/>
    </location>
</feature>
<evidence type="ECO:0000256" key="3">
    <source>
        <dbReference type="ARBA" id="ARBA00022737"/>
    </source>
</evidence>
<dbReference type="Proteomes" id="UP000261600">
    <property type="component" value="Unplaced"/>
</dbReference>
<feature type="domain" description="Death" evidence="8">
    <location>
        <begin position="206"/>
        <end position="300"/>
    </location>
</feature>
<keyword evidence="5" id="KW-0325">Glycoprotein</keyword>
<comment type="caution">
    <text evidence="6">Lacks conserved residue(s) required for the propagation of feature annotation.</text>
</comment>
<dbReference type="Pfam" id="PF00020">
    <property type="entry name" value="TNFR_c6"/>
    <property type="match status" value="2"/>
</dbReference>
<dbReference type="PROSITE" id="PS50017">
    <property type="entry name" value="DEATH_DOMAIN"/>
    <property type="match status" value="1"/>
</dbReference>
<dbReference type="CDD" id="cd08313">
    <property type="entry name" value="Death_TNFR1"/>
    <property type="match status" value="1"/>
</dbReference>
<dbReference type="AlphaFoldDB" id="A0A3Q3KED5"/>
<dbReference type="GO" id="GO:0045121">
    <property type="term" value="C:membrane raft"/>
    <property type="evidence" value="ECO:0007669"/>
    <property type="project" value="TreeGrafter"/>
</dbReference>
<evidence type="ECO:0000256" key="5">
    <source>
        <dbReference type="ARBA" id="ARBA00023180"/>
    </source>
</evidence>
<evidence type="ECO:0000259" key="8">
    <source>
        <dbReference type="PROSITE" id="PS50017"/>
    </source>
</evidence>
<dbReference type="PANTHER" id="PTHR46861:SF1">
    <property type="entry name" value="TUMOR NECROSIS FACTOR RECEPTOR SUPERFAMILY MEMBER 1A"/>
    <property type="match status" value="1"/>
</dbReference>
<name>A0A3Q3KED5_MONAL</name>
<evidence type="ECO:0000256" key="6">
    <source>
        <dbReference type="PROSITE-ProRule" id="PRU00206"/>
    </source>
</evidence>
<keyword evidence="4 6" id="KW-1015">Disulfide bond</keyword>
<feature type="domain" description="TNFR-Cys" evidence="9">
    <location>
        <begin position="34"/>
        <end position="70"/>
    </location>
</feature>
<sequence length="303" mass="34186">MEGAGHRRRWDNKAPAGTVLLLMCVFIHSLASMVCPPGDYATEKGICCNKCSPGFKLVEECHAAGQRSNCTPCPLGQYTDQMNYVFTCMSCKRCLASRNEVQVSACQSNQNTICQCKYGYYKSNIDSVSSQCLKCLPCGPNEMVKQACTTERNTVCTCKENYYRPVLIVNEDPLDNSSVKALPQSPVGEQEPPNLPDCVPLEIKVPDLIYTVLDLVPVLQVKQLVRTLGVRDIEIEQAEMDHRSCREAHYQMLRVWTERVLRAGEVGQGEMLHWPLMQELLDQLRKMHLEWAADELETKYGIQ</sequence>
<dbReference type="GO" id="GO:0043235">
    <property type="term" value="C:receptor complex"/>
    <property type="evidence" value="ECO:0007669"/>
    <property type="project" value="TreeGrafter"/>
</dbReference>
<evidence type="ECO:0000259" key="9">
    <source>
        <dbReference type="PROSITE" id="PS50050"/>
    </source>
</evidence>
<dbReference type="PROSITE" id="PS50050">
    <property type="entry name" value="TNFR_NGFR_2"/>
    <property type="match status" value="3"/>
</dbReference>
<dbReference type="STRING" id="43700.ENSMALP00000032679"/>
<feature type="repeat" description="TNFR-Cys" evidence="6">
    <location>
        <begin position="72"/>
        <end position="114"/>
    </location>
</feature>
<dbReference type="PROSITE" id="PS00652">
    <property type="entry name" value="TNFR_NGFR_1"/>
    <property type="match status" value="1"/>
</dbReference>
<feature type="domain" description="TNFR-Cys" evidence="9">
    <location>
        <begin position="115"/>
        <end position="156"/>
    </location>
</feature>
<protein>
    <recommendedName>
        <fullName evidence="12">Tumor necrosis factor receptor superfamily, member 1a</fullName>
    </recommendedName>
</protein>
<dbReference type="Gene3D" id="2.10.50.10">
    <property type="entry name" value="Tumor Necrosis Factor Receptor, subunit A, domain 2"/>
    <property type="match status" value="3"/>
</dbReference>
<feature type="disulfide bond" evidence="6">
    <location>
        <begin position="73"/>
        <end position="88"/>
    </location>
</feature>
<evidence type="ECO:0000313" key="10">
    <source>
        <dbReference type="Ensembl" id="ENSMALP00000032679.1"/>
    </source>
</evidence>
<evidence type="ECO:0000313" key="11">
    <source>
        <dbReference type="Proteomes" id="UP000261600"/>
    </source>
</evidence>
<feature type="disulfide bond" evidence="6">
    <location>
        <begin position="138"/>
        <end position="156"/>
    </location>
</feature>
<keyword evidence="11" id="KW-1185">Reference proteome</keyword>
<dbReference type="InterPro" id="IPR033994">
    <property type="entry name" value="TNFRSF1A_death"/>
</dbReference>
<dbReference type="SUPFAM" id="SSF47986">
    <property type="entry name" value="DEATH domain"/>
    <property type="match status" value="1"/>
</dbReference>
<dbReference type="PANTHER" id="PTHR46861">
    <property type="entry name" value="TUMOR NECROSIS FACTOR RECEPTOR SUPERFAMILY MEMBER 1A"/>
    <property type="match status" value="1"/>
</dbReference>
<dbReference type="GO" id="GO:0006954">
    <property type="term" value="P:inflammatory response"/>
    <property type="evidence" value="ECO:0007669"/>
    <property type="project" value="TreeGrafter"/>
</dbReference>
<feature type="repeat" description="TNFR-Cys" evidence="6">
    <location>
        <begin position="115"/>
        <end position="156"/>
    </location>
</feature>
<dbReference type="InterPro" id="IPR011029">
    <property type="entry name" value="DEATH-like_dom_sf"/>
</dbReference>
<accession>A0A3Q3KED5</accession>
<dbReference type="InterPro" id="IPR052493">
    <property type="entry name" value="TNFRSF1A"/>
</dbReference>
<keyword evidence="1" id="KW-0053">Apoptosis</keyword>
<reference evidence="10" key="2">
    <citation type="submission" date="2025-09" db="UniProtKB">
        <authorList>
            <consortium name="Ensembl"/>
        </authorList>
    </citation>
    <scope>IDENTIFICATION</scope>
</reference>
<evidence type="ECO:0000256" key="7">
    <source>
        <dbReference type="SAM" id="SignalP"/>
    </source>
</evidence>
<dbReference type="Ensembl" id="ENSMALT00000033239.1">
    <property type="protein sequence ID" value="ENSMALP00000032679.1"/>
    <property type="gene ID" value="ENSMALG00000022484.1"/>
</dbReference>
<dbReference type="InterPro" id="IPR001368">
    <property type="entry name" value="TNFR/NGFR_Cys_rich_reg"/>
</dbReference>
<feature type="disulfide bond" evidence="6">
    <location>
        <begin position="135"/>
        <end position="148"/>
    </location>
</feature>
<dbReference type="Pfam" id="PF00531">
    <property type="entry name" value="Death"/>
    <property type="match status" value="1"/>
</dbReference>
<feature type="chain" id="PRO_5018714963" description="Tumor necrosis factor receptor superfamily, member 1a" evidence="7">
    <location>
        <begin position="32"/>
        <end position="303"/>
    </location>
</feature>
<reference evidence="10" key="1">
    <citation type="submission" date="2025-08" db="UniProtKB">
        <authorList>
            <consortium name="Ensembl"/>
        </authorList>
    </citation>
    <scope>IDENTIFICATION</scope>
</reference>
<proteinExistence type="predicted"/>
<organism evidence="10 11">
    <name type="scientific">Monopterus albus</name>
    <name type="common">Swamp eel</name>
    <dbReference type="NCBI Taxonomy" id="43700"/>
    <lineage>
        <taxon>Eukaryota</taxon>
        <taxon>Metazoa</taxon>
        <taxon>Chordata</taxon>
        <taxon>Craniata</taxon>
        <taxon>Vertebrata</taxon>
        <taxon>Euteleostomi</taxon>
        <taxon>Actinopterygii</taxon>
        <taxon>Neopterygii</taxon>
        <taxon>Teleostei</taxon>
        <taxon>Neoteleostei</taxon>
        <taxon>Acanthomorphata</taxon>
        <taxon>Anabantaria</taxon>
        <taxon>Synbranchiformes</taxon>
        <taxon>Synbranchidae</taxon>
        <taxon>Monopterus</taxon>
    </lineage>
</organism>
<dbReference type="SMART" id="SM00208">
    <property type="entry name" value="TNFR"/>
    <property type="match status" value="3"/>
</dbReference>
<dbReference type="InterPro" id="IPR000488">
    <property type="entry name" value="Death_dom"/>
</dbReference>
<keyword evidence="3" id="KW-0677">Repeat</keyword>
<dbReference type="GO" id="GO:0043120">
    <property type="term" value="F:tumor necrosis factor binding"/>
    <property type="evidence" value="ECO:0007669"/>
    <property type="project" value="TreeGrafter"/>
</dbReference>
<feature type="repeat" description="TNFR-Cys" evidence="6">
    <location>
        <begin position="34"/>
        <end position="70"/>
    </location>
</feature>
<dbReference type="Gene3D" id="1.10.533.10">
    <property type="entry name" value="Death Domain, Fas"/>
    <property type="match status" value="1"/>
</dbReference>
<dbReference type="GO" id="GO:0006915">
    <property type="term" value="P:apoptotic process"/>
    <property type="evidence" value="ECO:0007669"/>
    <property type="project" value="UniProtKB-KW"/>
</dbReference>
<evidence type="ECO:0000256" key="2">
    <source>
        <dbReference type="ARBA" id="ARBA00022729"/>
    </source>
</evidence>
<evidence type="ECO:0000256" key="4">
    <source>
        <dbReference type="ARBA" id="ARBA00023157"/>
    </source>
</evidence>
<feature type="signal peptide" evidence="7">
    <location>
        <begin position="1"/>
        <end position="31"/>
    </location>
</feature>
<feature type="domain" description="TNFR-Cys" evidence="9">
    <location>
        <begin position="72"/>
        <end position="114"/>
    </location>
</feature>
<dbReference type="GO" id="GO:0005031">
    <property type="term" value="F:tumor necrosis factor receptor activity"/>
    <property type="evidence" value="ECO:0007669"/>
    <property type="project" value="TreeGrafter"/>
</dbReference>
<evidence type="ECO:0008006" key="12">
    <source>
        <dbReference type="Google" id="ProtNLM"/>
    </source>
</evidence>